<protein>
    <submittedName>
        <fullName evidence="7">Unnamed protein product</fullName>
    </submittedName>
</protein>
<dbReference type="FunFam" id="3.30.30.30:FF:000001">
    <property type="entry name" value="heat shock 70 kDa protein-like"/>
    <property type="match status" value="1"/>
</dbReference>
<dbReference type="SUPFAM" id="SSF53067">
    <property type="entry name" value="Actin-like ATPase domain"/>
    <property type="match status" value="2"/>
</dbReference>
<reference evidence="7" key="1">
    <citation type="submission" date="2023-04" db="EMBL/GenBank/DDBJ databases">
        <title>Phytophthora lilii NBRC 32176.</title>
        <authorList>
            <person name="Ichikawa N."/>
            <person name="Sato H."/>
            <person name="Tonouchi N."/>
        </authorList>
    </citation>
    <scope>NUCLEOTIDE SEQUENCE</scope>
    <source>
        <strain evidence="7">NBRC 32176</strain>
    </source>
</reference>
<comment type="similarity">
    <text evidence="1 4">Belongs to the heat shock protein 70 family.</text>
</comment>
<dbReference type="Gene3D" id="3.30.30.30">
    <property type="match status" value="1"/>
</dbReference>
<dbReference type="Proteomes" id="UP001165083">
    <property type="component" value="Unassembled WGS sequence"/>
</dbReference>
<dbReference type="EMBL" id="BSXW01000674">
    <property type="protein sequence ID" value="GMF27733.1"/>
    <property type="molecule type" value="Genomic_DNA"/>
</dbReference>
<dbReference type="InterPro" id="IPR013126">
    <property type="entry name" value="Hsp_70_fam"/>
</dbReference>
<dbReference type="PRINTS" id="PR00301">
    <property type="entry name" value="HEATSHOCK70"/>
</dbReference>
<evidence type="ECO:0000313" key="7">
    <source>
        <dbReference type="EMBL" id="GMF27733.1"/>
    </source>
</evidence>
<feature type="compositionally biased region" description="Polar residues" evidence="6">
    <location>
        <begin position="27"/>
        <end position="37"/>
    </location>
</feature>
<dbReference type="AlphaFoldDB" id="A0A9W6X2W8"/>
<evidence type="ECO:0000256" key="3">
    <source>
        <dbReference type="ARBA" id="ARBA00022840"/>
    </source>
</evidence>
<feature type="coiled-coil region" evidence="5">
    <location>
        <begin position="103"/>
        <end position="187"/>
    </location>
</feature>
<keyword evidence="8" id="KW-1185">Reference proteome</keyword>
<dbReference type="Gene3D" id="3.90.640.10">
    <property type="entry name" value="Actin, Chain A, domain 4"/>
    <property type="match status" value="1"/>
</dbReference>
<accession>A0A9W6X2W8</accession>
<evidence type="ECO:0000256" key="1">
    <source>
        <dbReference type="ARBA" id="ARBA00007381"/>
    </source>
</evidence>
<keyword evidence="2 4" id="KW-0547">Nucleotide-binding</keyword>
<dbReference type="InterPro" id="IPR018181">
    <property type="entry name" value="Heat_shock_70_CS"/>
</dbReference>
<evidence type="ECO:0000256" key="5">
    <source>
        <dbReference type="SAM" id="Coils"/>
    </source>
</evidence>
<evidence type="ECO:0000256" key="2">
    <source>
        <dbReference type="ARBA" id="ARBA00022741"/>
    </source>
</evidence>
<keyword evidence="3 4" id="KW-0067">ATP-binding</keyword>
<dbReference type="GO" id="GO:0140662">
    <property type="term" value="F:ATP-dependent protein folding chaperone"/>
    <property type="evidence" value="ECO:0007669"/>
    <property type="project" value="InterPro"/>
</dbReference>
<dbReference type="InterPro" id="IPR043129">
    <property type="entry name" value="ATPase_NBD"/>
</dbReference>
<evidence type="ECO:0000313" key="8">
    <source>
        <dbReference type="Proteomes" id="UP001165083"/>
    </source>
</evidence>
<keyword evidence="5" id="KW-0175">Coiled coil</keyword>
<evidence type="ECO:0000256" key="6">
    <source>
        <dbReference type="SAM" id="MobiDB-lite"/>
    </source>
</evidence>
<sequence length="570" mass="62328">MPTPTLSLSSLSESSTSIERSFSSPSLRASPTKQSKASPGRMPQKSFGRQPARVAAAPVSTVPAAPAATSSVDASSSSPSVDTELARGSRHESTCELLAIEDGTDHEQENTELQAEVEVLRQELQDLRDASSKVWQRENARLKEQLAASSKREAAQQEQLRVRDDQLALCRQELRELQDHQLKVEEEHAARVPPPVEDAGSSGLGRERELLKLVVRLLLVAMTSTGLSVGIDLGTTSLLVGVWENDNVTIIPNEQGNRLTPSCVAFTDTTRLIGDAAKHQAVGNVHNTVFGISRLIGLKFWDPEVQAGLAHWPFKVVCGPDDKPRVVMQFMGVTKMFQPVEILAMLLSEIRELAERYTGKTVKNAVVTVPTHFNYSQRQATKDAGAIAGLNVMWLITGPTAASIAYGLDRKVKAGQQIVLVLDLGGGTLDVSLVAIEGDIYEVLATAGNRHLGGEDFDNRLVEYCATQFKQIHHMDLRADPRAVTRLRMACERAKRLLSTSMEAYIELDSLYENISFHSTISRMLFENLCADLLDKVLQPVQQVLSDANVLRSKVDDVVLVGGSTRIPKI</sequence>
<comment type="caution">
    <text evidence="7">The sequence shown here is derived from an EMBL/GenBank/DDBJ whole genome shotgun (WGS) entry which is preliminary data.</text>
</comment>
<dbReference type="PROSITE" id="PS00329">
    <property type="entry name" value="HSP70_2"/>
    <property type="match status" value="1"/>
</dbReference>
<organism evidence="7 8">
    <name type="scientific">Phytophthora lilii</name>
    <dbReference type="NCBI Taxonomy" id="2077276"/>
    <lineage>
        <taxon>Eukaryota</taxon>
        <taxon>Sar</taxon>
        <taxon>Stramenopiles</taxon>
        <taxon>Oomycota</taxon>
        <taxon>Peronosporomycetes</taxon>
        <taxon>Peronosporales</taxon>
        <taxon>Peronosporaceae</taxon>
        <taxon>Phytophthora</taxon>
    </lineage>
</organism>
<evidence type="ECO:0000256" key="4">
    <source>
        <dbReference type="RuleBase" id="RU003322"/>
    </source>
</evidence>
<dbReference type="GO" id="GO:0005524">
    <property type="term" value="F:ATP binding"/>
    <property type="evidence" value="ECO:0007669"/>
    <property type="project" value="UniProtKB-KW"/>
</dbReference>
<dbReference type="CDD" id="cd24028">
    <property type="entry name" value="ASKHA_NBD_HSP70_HSPA1-like"/>
    <property type="match status" value="1"/>
</dbReference>
<feature type="compositionally biased region" description="Low complexity" evidence="6">
    <location>
        <begin position="1"/>
        <end position="26"/>
    </location>
</feature>
<dbReference type="PANTHER" id="PTHR19375">
    <property type="entry name" value="HEAT SHOCK PROTEIN 70KDA"/>
    <property type="match status" value="1"/>
</dbReference>
<dbReference type="OrthoDB" id="2401965at2759"/>
<name>A0A9W6X2W8_9STRA</name>
<feature type="region of interest" description="Disordered" evidence="6">
    <location>
        <begin position="1"/>
        <end position="92"/>
    </location>
</feature>
<dbReference type="FunFam" id="3.90.640.10:FF:000010">
    <property type="entry name" value="heat shock 70 kDa protein 14"/>
    <property type="match status" value="1"/>
</dbReference>
<proteinExistence type="inferred from homology"/>
<dbReference type="Gene3D" id="3.30.420.40">
    <property type="match status" value="2"/>
</dbReference>
<gene>
    <name evidence="7" type="ORF">Plil01_001162800</name>
</gene>
<feature type="compositionally biased region" description="Low complexity" evidence="6">
    <location>
        <begin position="54"/>
        <end position="83"/>
    </location>
</feature>
<dbReference type="Pfam" id="PF00012">
    <property type="entry name" value="HSP70"/>
    <property type="match status" value="1"/>
</dbReference>